<evidence type="ECO:0000313" key="1">
    <source>
        <dbReference type="EMBL" id="CCO44620.1"/>
    </source>
</evidence>
<organism evidence="1 2">
    <name type="scientific">Vibrio nigripulchritudo SOn1</name>
    <dbReference type="NCBI Taxonomy" id="1238450"/>
    <lineage>
        <taxon>Bacteria</taxon>
        <taxon>Pseudomonadati</taxon>
        <taxon>Pseudomonadota</taxon>
        <taxon>Gammaproteobacteria</taxon>
        <taxon>Vibrionales</taxon>
        <taxon>Vibrionaceae</taxon>
        <taxon>Vibrio</taxon>
    </lineage>
</organism>
<comment type="caution">
    <text evidence="1">The sequence shown here is derived from an EMBL/GenBank/DDBJ whole genome shotgun (WGS) entry which is preliminary data.</text>
</comment>
<dbReference type="Proteomes" id="UP000018211">
    <property type="component" value="Unassembled WGS sequence"/>
</dbReference>
<reference evidence="1 2" key="1">
    <citation type="journal article" date="2013" name="ISME J.">
        <title>Comparative genomics of pathogenic lineages of Vibrio nigripulchritudo identifies virulence-associated traits.</title>
        <authorList>
            <person name="Goudenege D."/>
            <person name="Labreuche Y."/>
            <person name="Krin E."/>
            <person name="Ansquer D."/>
            <person name="Mangenot S."/>
            <person name="Calteau A."/>
            <person name="Medigue C."/>
            <person name="Mazel D."/>
            <person name="Polz M.F."/>
            <person name="Le Roux F."/>
        </authorList>
    </citation>
    <scope>NUCLEOTIDE SEQUENCE [LARGE SCALE GENOMIC DNA]</scope>
    <source>
        <strain evidence="1 2">SOn1</strain>
    </source>
</reference>
<dbReference type="EMBL" id="CAOF01000022">
    <property type="protein sequence ID" value="CCO44620.1"/>
    <property type="molecule type" value="Genomic_DNA"/>
</dbReference>
<sequence>MLVTNLVTLAYTSDWSQKSLSLKIKLRLCFISRSRQDSNL</sequence>
<protein>
    <submittedName>
        <fullName evidence="1">Uncharacterized protein</fullName>
    </submittedName>
</protein>
<evidence type="ECO:0000313" key="2">
    <source>
        <dbReference type="Proteomes" id="UP000018211"/>
    </source>
</evidence>
<proteinExistence type="predicted"/>
<gene>
    <name evidence="1" type="ORF">VIBNISOn1_1180015</name>
</gene>
<name>A0AAV2VJR4_9VIBR</name>
<dbReference type="AlphaFoldDB" id="A0AAV2VJR4"/>
<accession>A0AAV2VJR4</accession>